<accession>A0A256IDR2</accession>
<sequence length="410" mass="45384">MADPTPDAAPAAGDDGAATTDDDLTVPEIDLPSDAFDAVLSALSEIAPDERLRFEGFAVGRDAEDEDAGDAGDAAYVLDPAGDDARTGLSERDLHAALVDRAAAVTDWYVFERVVGEFGPRRAFLRWIEDADGATVEARYAALAAGIERAWGQLRIAATITDRGERRYEVRHAADAGVPREELTAHDDPLDAREIVKLDGTGRYRPLKTAPTLRTGWVFPDLGPKAVYETVETIYPATIANWHREREGELDVNHWRGTMERQSGIYGVVKTWDRGEGHEHVNWVAEACCDDSQCLKRREWEYDDDTDLDVDGGDGVFPCREPCSVVVSAARKWTRLESEQPRTYEFELTPSEKEQLEAIVDAVADGRIDEIREADTKEGANRYRTRFLRAKLFDEDGNLGGVPTDPDDAE</sequence>
<dbReference type="Gene3D" id="3.30.70.2320">
    <property type="match status" value="1"/>
</dbReference>
<protein>
    <recommendedName>
        <fullName evidence="7">DR2241 stabilising domain-containing protein</fullName>
    </recommendedName>
</protein>
<dbReference type="Proteomes" id="UP000216308">
    <property type="component" value="Unassembled WGS sequence"/>
</dbReference>
<feature type="domain" description="DR2241 4Fe-4S iron-sulfur cluster binding" evidence="2">
    <location>
        <begin position="247"/>
        <end position="332"/>
    </location>
</feature>
<dbReference type="InterPro" id="IPR041346">
    <property type="entry name" value="DR2241_Fer4"/>
</dbReference>
<feature type="domain" description="DUF7348" evidence="4">
    <location>
        <begin position="33"/>
        <end position="116"/>
    </location>
</feature>
<dbReference type="Pfam" id="PF24039">
    <property type="entry name" value="DUF7348"/>
    <property type="match status" value="1"/>
</dbReference>
<evidence type="ECO:0000256" key="1">
    <source>
        <dbReference type="SAM" id="MobiDB-lite"/>
    </source>
</evidence>
<evidence type="ECO:0000313" key="6">
    <source>
        <dbReference type="Proteomes" id="UP000216308"/>
    </source>
</evidence>
<proteinExistence type="predicted"/>
<dbReference type="OrthoDB" id="194676at2157"/>
<organism evidence="5 6">
    <name type="scientific">Halorubrum halodurans</name>
    <dbReference type="NCBI Taxonomy" id="1383851"/>
    <lineage>
        <taxon>Archaea</taxon>
        <taxon>Methanobacteriati</taxon>
        <taxon>Methanobacteriota</taxon>
        <taxon>Stenosarchaea group</taxon>
        <taxon>Halobacteria</taxon>
        <taxon>Halobacteriales</taxon>
        <taxon>Haloferacaceae</taxon>
        <taxon>Halorubrum</taxon>
    </lineage>
</organism>
<evidence type="ECO:0000313" key="5">
    <source>
        <dbReference type="EMBL" id="OYR54456.1"/>
    </source>
</evidence>
<dbReference type="Pfam" id="PF18009">
    <property type="entry name" value="Fer4_23"/>
    <property type="match status" value="1"/>
</dbReference>
<evidence type="ECO:0000259" key="3">
    <source>
        <dbReference type="Pfam" id="PF18069"/>
    </source>
</evidence>
<feature type="compositionally biased region" description="Low complexity" evidence="1">
    <location>
        <begin position="1"/>
        <end position="19"/>
    </location>
</feature>
<evidence type="ECO:0000259" key="4">
    <source>
        <dbReference type="Pfam" id="PF24039"/>
    </source>
</evidence>
<dbReference type="Gene3D" id="3.30.1360.190">
    <property type="match status" value="1"/>
</dbReference>
<dbReference type="RefSeq" id="WP_094533969.1">
    <property type="nucleotide sequence ID" value="NZ_NHPJ01000121.1"/>
</dbReference>
<keyword evidence="6" id="KW-1185">Reference proteome</keyword>
<gene>
    <name evidence="5" type="ORF">DJ70_13790</name>
</gene>
<feature type="region of interest" description="Disordered" evidence="1">
    <location>
        <begin position="1"/>
        <end position="27"/>
    </location>
</feature>
<name>A0A256IDR2_9EURY</name>
<feature type="domain" description="DR2241 stabilising" evidence="3">
    <location>
        <begin position="136"/>
        <end position="246"/>
    </location>
</feature>
<dbReference type="Pfam" id="PF18069">
    <property type="entry name" value="DR2241"/>
    <property type="match status" value="1"/>
</dbReference>
<dbReference type="InterPro" id="IPR041181">
    <property type="entry name" value="DR2241_middle"/>
</dbReference>
<dbReference type="AlphaFoldDB" id="A0A256IDR2"/>
<reference evidence="5 6" key="1">
    <citation type="journal article" date="2014" name="Front. Microbiol.">
        <title>Population and genomic analysis of the genus Halorubrum.</title>
        <authorList>
            <person name="Fullmer M.S."/>
            <person name="Soucy S.M."/>
            <person name="Swithers K.S."/>
            <person name="Makkay A.M."/>
            <person name="Wheeler R."/>
            <person name="Ventosa A."/>
            <person name="Gogarten J.P."/>
            <person name="Papke R.T."/>
        </authorList>
    </citation>
    <scope>NUCLEOTIDE SEQUENCE [LARGE SCALE GENOMIC DNA]</scope>
    <source>
        <strain evidence="5 6">Cb34</strain>
    </source>
</reference>
<evidence type="ECO:0008006" key="7">
    <source>
        <dbReference type="Google" id="ProtNLM"/>
    </source>
</evidence>
<dbReference type="InterPro" id="IPR055772">
    <property type="entry name" value="DUF7348"/>
</dbReference>
<dbReference type="EMBL" id="NHPJ01000121">
    <property type="protein sequence ID" value="OYR54456.1"/>
    <property type="molecule type" value="Genomic_DNA"/>
</dbReference>
<comment type="caution">
    <text evidence="5">The sequence shown here is derived from an EMBL/GenBank/DDBJ whole genome shotgun (WGS) entry which is preliminary data.</text>
</comment>
<evidence type="ECO:0000259" key="2">
    <source>
        <dbReference type="Pfam" id="PF18009"/>
    </source>
</evidence>